<accession>A0AAF0D1F7</accession>
<evidence type="ECO:0000259" key="1">
    <source>
        <dbReference type="Pfam" id="PF14258"/>
    </source>
</evidence>
<organism evidence="2 3">
    <name type="scientific">Odinarchaeota yellowstonii (strain LCB_4)</name>
    <dbReference type="NCBI Taxonomy" id="1841599"/>
    <lineage>
        <taxon>Archaea</taxon>
        <taxon>Promethearchaeati</taxon>
        <taxon>Candidatus Odinarchaeota</taxon>
        <taxon>Candidatus Odinarchaeia</taxon>
        <taxon>Candidatus Odinarchaeales</taxon>
        <taxon>Candidatus Odinarchaeaceae</taxon>
        <taxon>Candidatus Odinarchaeum</taxon>
    </lineage>
</organism>
<dbReference type="InterPro" id="IPR029062">
    <property type="entry name" value="Class_I_gatase-like"/>
</dbReference>
<evidence type="ECO:0000313" key="2">
    <source>
        <dbReference type="EMBL" id="WEU39958.1"/>
    </source>
</evidence>
<sequence length="431" mass="48290">MAKPSIKIILFAVIFVFSFTPLIMPLIGAGGVTVADYSIYNNNWNGLSTFKTVIESEGYQVKPLISSLSCVNRINNNSVLFIIGPSTFYDSLSALALVDYLNKGGKVIIADDFGSSSSLLSLLATMIPGVGLFEGHLLLDAGSYDKNVSLPLITSFRSHPIFSGVNNIMLNYATIIVGEMTFLAYTSSLSWLDTNANYEYDTGEVTGSFPVIASASYENGTIILISDPSIFNNDMINRADNLRFAVNLVNWAADYNTSTLIIFDEGHRMDVAASTFFFGVILGEVNWISSNWLIAPIYPLIAVYLVKSWLPKKERKKIVYEEEPGFKSAFRSKIDWYRISQNYNKALEVLFKKLKKDLLKTYNLKEYNISLIADAITINKPEIKKIDVEAFLKNLEGIIYSGKIIVDKEAFLRIFLDIKKFREKVGLKWLQ</sequence>
<dbReference type="Pfam" id="PF14258">
    <property type="entry name" value="DUF4350"/>
    <property type="match status" value="1"/>
</dbReference>
<protein>
    <submittedName>
        <fullName evidence="2">DUF4350 domain-containing protein</fullName>
    </submittedName>
</protein>
<dbReference type="KEGG" id="oyw:OdinLCB4_005675"/>
<dbReference type="InterPro" id="IPR025646">
    <property type="entry name" value="DUF4350"/>
</dbReference>
<gene>
    <name evidence="2" type="ORF">OdinLCB4_005675</name>
</gene>
<dbReference type="Proteomes" id="UP000186851">
    <property type="component" value="Chromosome"/>
</dbReference>
<reference evidence="2" key="2">
    <citation type="journal article" date="2022" name="Nat. Microbiol.">
        <title>A closed Candidatus Odinarchaeum chromosome exposes Asgard archaeal viruses.</title>
        <authorList>
            <person name="Tamarit D."/>
            <person name="Caceres E.F."/>
            <person name="Krupovic M."/>
            <person name="Nijland R."/>
            <person name="Eme L."/>
            <person name="Robinson N.P."/>
            <person name="Ettema T.J.G."/>
        </authorList>
    </citation>
    <scope>NUCLEOTIDE SEQUENCE</scope>
    <source>
        <strain evidence="2">LCB_4</strain>
    </source>
</reference>
<proteinExistence type="predicted"/>
<dbReference type="AlphaFoldDB" id="A0AAF0D1F7"/>
<reference evidence="2" key="1">
    <citation type="journal article" date="2017" name="Nature">
        <title>Asgard archaea illuminate the origin of eukaryotic cellular complexity.</title>
        <authorList>
            <person name="Zaremba-Niedzwiedzka K."/>
            <person name="Caceres E.F."/>
            <person name="Saw J.H."/>
            <person name="Backstrom D."/>
            <person name="Juzokaite L."/>
            <person name="Vancaester E."/>
            <person name="Seitz K.W."/>
            <person name="Anantharaman K."/>
            <person name="Starnawski P."/>
            <person name="Kjeldsen K.U."/>
            <person name="Scott M.B."/>
            <person name="Nunoura T."/>
            <person name="Banfield J.F."/>
            <person name="Schramm A."/>
            <person name="Baker B.J."/>
            <person name="Spang A."/>
            <person name="Ettema T.J.G."/>
        </authorList>
    </citation>
    <scope>NUCLEOTIDE SEQUENCE</scope>
    <source>
        <strain evidence="2">LCB_4</strain>
    </source>
</reference>
<feature type="domain" description="DUF4350" evidence="1">
    <location>
        <begin position="40"/>
        <end position="249"/>
    </location>
</feature>
<name>A0AAF0D1F7_ODILC</name>
<evidence type="ECO:0000313" key="3">
    <source>
        <dbReference type="Proteomes" id="UP000186851"/>
    </source>
</evidence>
<dbReference type="SUPFAM" id="SSF52317">
    <property type="entry name" value="Class I glutamine amidotransferase-like"/>
    <property type="match status" value="1"/>
</dbReference>
<dbReference type="EMBL" id="CP091871">
    <property type="protein sequence ID" value="WEU39958.1"/>
    <property type="molecule type" value="Genomic_DNA"/>
</dbReference>